<feature type="coiled-coil region" evidence="2">
    <location>
        <begin position="86"/>
        <end position="113"/>
    </location>
</feature>
<dbReference type="Gene3D" id="6.10.250.360">
    <property type="match status" value="1"/>
</dbReference>
<proteinExistence type="predicted"/>
<dbReference type="PANTHER" id="PTHR30204:SF96">
    <property type="entry name" value="CHROMOSOME-ANCHORING PROTEIN RACA"/>
    <property type="match status" value="1"/>
</dbReference>
<keyword evidence="2" id="KW-0175">Coiled coil</keyword>
<feature type="domain" description="HTH merR-type" evidence="3">
    <location>
        <begin position="4"/>
        <end position="73"/>
    </location>
</feature>
<dbReference type="Gene3D" id="1.10.1660.10">
    <property type="match status" value="1"/>
</dbReference>
<dbReference type="InterPro" id="IPR047057">
    <property type="entry name" value="MerR_fam"/>
</dbReference>
<dbReference type="CDD" id="cd01106">
    <property type="entry name" value="HTH_TipAL-Mta"/>
    <property type="match status" value="1"/>
</dbReference>
<evidence type="ECO:0000256" key="2">
    <source>
        <dbReference type="SAM" id="Coils"/>
    </source>
</evidence>
<dbReference type="PANTHER" id="PTHR30204">
    <property type="entry name" value="REDOX-CYCLING DRUG-SENSING TRANSCRIPTIONAL ACTIVATOR SOXR"/>
    <property type="match status" value="1"/>
</dbReference>
<dbReference type="PROSITE" id="PS50937">
    <property type="entry name" value="HTH_MERR_2"/>
    <property type="match status" value="1"/>
</dbReference>
<dbReference type="Proteomes" id="UP001235343">
    <property type="component" value="Unassembled WGS sequence"/>
</dbReference>
<dbReference type="InterPro" id="IPR000551">
    <property type="entry name" value="MerR-type_HTH_dom"/>
</dbReference>
<sequence length="258" mass="30457">MGENYSIGEFSKKTATTIRTLHYYDELGLLKPSYVSEKGRRYYTDKDFITLQRILALKFLGYSLEQIKEFFQKKTWDLMHSLSFQRNEMVQKKEQIENVIKALDRALHIVEDRNEIEPSVFITLINTIQMENEQKEWLKGYIDKDLVEEIYSLPENEQLELEKKWVELSTELKKLADLDHEDDRVQVLIGDMMSLVNDLTGDDLAFVQEISDKEVEDEIWLFHSPFTAEEEEWMANALDTYLKRKGVHLNNEDGTKES</sequence>
<name>A0ABT7L2H2_9BACI</name>
<keyword evidence="5" id="KW-1185">Reference proteome</keyword>
<evidence type="ECO:0000313" key="5">
    <source>
        <dbReference type="Proteomes" id="UP001235343"/>
    </source>
</evidence>
<evidence type="ECO:0000259" key="3">
    <source>
        <dbReference type="PROSITE" id="PS50937"/>
    </source>
</evidence>
<dbReference type="EMBL" id="JASTZU010000016">
    <property type="protein sequence ID" value="MDL4839407.1"/>
    <property type="molecule type" value="Genomic_DNA"/>
</dbReference>
<protein>
    <submittedName>
        <fullName evidence="4">MerR family transcriptional regulator</fullName>
    </submittedName>
</protein>
<evidence type="ECO:0000313" key="4">
    <source>
        <dbReference type="EMBL" id="MDL4839407.1"/>
    </source>
</evidence>
<reference evidence="4 5" key="1">
    <citation type="submission" date="2023-06" db="EMBL/GenBank/DDBJ databases">
        <title>Aquibacillus rhizosphaerae LR5S19.</title>
        <authorList>
            <person name="Sun J.-Q."/>
        </authorList>
    </citation>
    <scope>NUCLEOTIDE SEQUENCE [LARGE SCALE GENOMIC DNA]</scope>
    <source>
        <strain evidence="4 5">LR5S19</strain>
    </source>
</reference>
<dbReference type="SMART" id="SM00422">
    <property type="entry name" value="HTH_MERR"/>
    <property type="match status" value="1"/>
</dbReference>
<comment type="caution">
    <text evidence="4">The sequence shown here is derived from an EMBL/GenBank/DDBJ whole genome shotgun (WGS) entry which is preliminary data.</text>
</comment>
<dbReference type="SUPFAM" id="SSF46955">
    <property type="entry name" value="Putative DNA-binding domain"/>
    <property type="match status" value="1"/>
</dbReference>
<keyword evidence="1" id="KW-0238">DNA-binding</keyword>
<dbReference type="RefSeq" id="WP_285930273.1">
    <property type="nucleotide sequence ID" value="NZ_JASTZU010000016.1"/>
</dbReference>
<dbReference type="InterPro" id="IPR009061">
    <property type="entry name" value="DNA-bd_dom_put_sf"/>
</dbReference>
<accession>A0ABT7L2H2</accession>
<gene>
    <name evidence="4" type="ORF">QQS35_02890</name>
</gene>
<organism evidence="4 5">
    <name type="scientific">Aquibacillus rhizosphaerae</name>
    <dbReference type="NCBI Taxonomy" id="3051431"/>
    <lineage>
        <taxon>Bacteria</taxon>
        <taxon>Bacillati</taxon>
        <taxon>Bacillota</taxon>
        <taxon>Bacilli</taxon>
        <taxon>Bacillales</taxon>
        <taxon>Bacillaceae</taxon>
        <taxon>Aquibacillus</taxon>
    </lineage>
</organism>
<evidence type="ECO:0000256" key="1">
    <source>
        <dbReference type="ARBA" id="ARBA00023125"/>
    </source>
</evidence>
<dbReference type="Pfam" id="PF13411">
    <property type="entry name" value="MerR_1"/>
    <property type="match status" value="1"/>
</dbReference>